<dbReference type="PROSITE" id="PS00108">
    <property type="entry name" value="PROTEIN_KINASE_ST"/>
    <property type="match status" value="1"/>
</dbReference>
<feature type="domain" description="RWD" evidence="9">
    <location>
        <begin position="32"/>
        <end position="141"/>
    </location>
</feature>
<name>A0A8S1PU08_PARPR</name>
<dbReference type="GO" id="GO:0005829">
    <property type="term" value="C:cytosol"/>
    <property type="evidence" value="ECO:0007669"/>
    <property type="project" value="TreeGrafter"/>
</dbReference>
<evidence type="ECO:0000313" key="10">
    <source>
        <dbReference type="EMBL" id="CAD8106596.1"/>
    </source>
</evidence>
<dbReference type="GO" id="GO:0005524">
    <property type="term" value="F:ATP binding"/>
    <property type="evidence" value="ECO:0007669"/>
    <property type="project" value="UniProtKB-UniRule"/>
</dbReference>
<evidence type="ECO:0000256" key="3">
    <source>
        <dbReference type="ARBA" id="ARBA00022777"/>
    </source>
</evidence>
<dbReference type="Proteomes" id="UP000688137">
    <property type="component" value="Unassembled WGS sequence"/>
</dbReference>
<sequence length="1313" mass="154568">MNQSVQHERVIKQKPSLKIQTKDIKTSNQLIEEINNLKLIYQDKIIGIPPESGYVKAIQITIYPEEILDENEAQAMAVLGLHFPQSYPDHVPKIDFIQLEGFNDIQKEELFSDLFETGLNQAGQQIIFSIVVQCQKQVTSKHQYNYNEKINTRNLYDIFMQEEKKREKQKKLLTKSSQIMEEKENTKYTSIQEEFQLRQEWLDQQINAPEPEPSEPYLQKSPKVYAWQQLSGMELLLIHLIKVNYLIIFQIIQKSFHYQNYKQLVSLLHLFQITTNKELLKLLSPKYEVIFNNLYLNKFDCIAKNVSTDLYQEQEKIDFKMAEIFQMHKTQDKNLTDRTNLINILFTPYSKSSSKISNFSNNAKVLEEQQQQLSLSPNQKLTLIKEPSFNRMEADFDIVTTLGKGSFGEVFKVKNKIDGRFYAVKKIKIPYGQGLARIMREVDLLSHLHHRYVIRYYQAWIDECEKTQDDFEINEDDSEIQLVSGFTQQSDSQFNFNASSLGSGICQNNNNPIKNEKKILVLYIQTEYCTRTLRKQIEEVYPKSEQSFIWNQFRQILEGMVYTHQQKIVHRDLKPENIFIDTTEDIKIGDFGLAKHTSKNSHSIVYSNSVENTNEIPEILSFITQQPLLKKEDLELLDKTLNVGTYFYCPPNNEQEFDEKRDVFALGVILLEMWHPFQNHKERVKTLSQLKLNGKLPKSFQVSHPRQSALIKWMINPDPKKRPTIQEILHSELIPPKMEDELLKEAIKILGTQDNESIYYQKLIETLFNNKRLNYLDRDRLYLQHSINQKFYVKQYYMPKILQFMYQQCIVQIQTPYIINKPKDIDKNGTFLYSQHQQPIQMMNQNGEIVFFRHQLRNSFVKQLQLLNNKLQQGKSIQCFEIGETMISELDQIKVQNQLNYDQIQFNDDDGLVSTIILSIQLMDQLNLEIPKLKLTNQEFIMDLLFAFNVYDFENQKQICQYMSKVASYNQFNASKLRYFILNDSENSVAKLILEKYIDKLDKFILLFQYKCKIQDINLVEVLQLQHNEDLKWKQNKIIEFGKKINQQLHCYRKIREQMNPQNYNYEIPILFDCSINNKKYGFSHGFQYELSCLKLKSKGEFVQLPILYGGSYEKSCKKLQTLCSIIMDVPSQKIEINLNHFGGGSAQLSRSNSIISQKELPLSKVQSNILKEGARLSQVCNKKVEINGFTLELDVLEEIFSVYQEQANSLLFKYSVLICSVGGNLQEAKKMYLQACHYLDISAMIYNDDETCQLEECITFADRQDIKFIVFIRDKLYQQKQKVIVRYKKDKNNKVDKEVSFDEFIQFMVKHK</sequence>
<accession>A0A8S1PU08</accession>
<reference evidence="10" key="1">
    <citation type="submission" date="2021-01" db="EMBL/GenBank/DDBJ databases">
        <authorList>
            <consortium name="Genoscope - CEA"/>
            <person name="William W."/>
        </authorList>
    </citation>
    <scope>NUCLEOTIDE SEQUENCE</scope>
</reference>
<evidence type="ECO:0000256" key="2">
    <source>
        <dbReference type="ARBA" id="ARBA00022741"/>
    </source>
</evidence>
<keyword evidence="5" id="KW-0652">Protein synthesis inhibitor</keyword>
<keyword evidence="4 7" id="KW-0067">ATP-binding</keyword>
<dbReference type="GO" id="GO:0004694">
    <property type="term" value="F:eukaryotic translation initiation factor 2alpha kinase activity"/>
    <property type="evidence" value="ECO:0007669"/>
    <property type="project" value="TreeGrafter"/>
</dbReference>
<evidence type="ECO:0000256" key="1">
    <source>
        <dbReference type="ARBA" id="ARBA00022679"/>
    </source>
</evidence>
<dbReference type="PANTHER" id="PTHR11042:SF136">
    <property type="entry name" value="EIF-2-ALPHA KINASE GCN2"/>
    <property type="match status" value="1"/>
</dbReference>
<feature type="domain" description="Protein kinase" evidence="8">
    <location>
        <begin position="396"/>
        <end position="734"/>
    </location>
</feature>
<dbReference type="PROSITE" id="PS00107">
    <property type="entry name" value="PROTEIN_KINASE_ATP"/>
    <property type="match status" value="1"/>
</dbReference>
<dbReference type="FunFam" id="1.10.510.10:FF:002745">
    <property type="entry name" value="Uncharacterized protein"/>
    <property type="match status" value="1"/>
</dbReference>
<dbReference type="EMBL" id="CAJJDM010000134">
    <property type="protein sequence ID" value="CAD8106596.1"/>
    <property type="molecule type" value="Genomic_DNA"/>
</dbReference>
<feature type="binding site" evidence="7">
    <location>
        <position position="426"/>
    </location>
    <ligand>
        <name>ATP</name>
        <dbReference type="ChEBI" id="CHEBI:30616"/>
    </ligand>
</feature>
<dbReference type="InterPro" id="IPR000719">
    <property type="entry name" value="Prot_kinase_dom"/>
</dbReference>
<keyword evidence="1" id="KW-0808">Transferase</keyword>
<protein>
    <submittedName>
        <fullName evidence="10">Uncharacterized protein</fullName>
    </submittedName>
</protein>
<evidence type="ECO:0000256" key="4">
    <source>
        <dbReference type="ARBA" id="ARBA00022840"/>
    </source>
</evidence>
<proteinExistence type="inferred from homology"/>
<evidence type="ECO:0000259" key="8">
    <source>
        <dbReference type="PROSITE" id="PS50011"/>
    </source>
</evidence>
<keyword evidence="2 7" id="KW-0547">Nucleotide-binding</keyword>
<dbReference type="InterPro" id="IPR008271">
    <property type="entry name" value="Ser/Thr_kinase_AS"/>
</dbReference>
<dbReference type="InterPro" id="IPR050339">
    <property type="entry name" value="CC_SR_Kinase"/>
</dbReference>
<dbReference type="SMART" id="SM00591">
    <property type="entry name" value="RWD"/>
    <property type="match status" value="1"/>
</dbReference>
<dbReference type="SMART" id="SM00220">
    <property type="entry name" value="S_TKc"/>
    <property type="match status" value="1"/>
</dbReference>
<evidence type="ECO:0000256" key="6">
    <source>
        <dbReference type="ARBA" id="ARBA00037982"/>
    </source>
</evidence>
<dbReference type="Pfam" id="PF05773">
    <property type="entry name" value="RWD"/>
    <property type="match status" value="1"/>
</dbReference>
<dbReference type="GO" id="GO:0005634">
    <property type="term" value="C:nucleus"/>
    <property type="evidence" value="ECO:0007669"/>
    <property type="project" value="TreeGrafter"/>
</dbReference>
<comment type="similarity">
    <text evidence="6">Belongs to the protein kinase superfamily. Ser/Thr protein kinase family. GCN2 subfamily.</text>
</comment>
<dbReference type="OMA" id="ILLEMWH"/>
<organism evidence="10 11">
    <name type="scientific">Paramecium primaurelia</name>
    <dbReference type="NCBI Taxonomy" id="5886"/>
    <lineage>
        <taxon>Eukaryota</taxon>
        <taxon>Sar</taxon>
        <taxon>Alveolata</taxon>
        <taxon>Ciliophora</taxon>
        <taxon>Intramacronucleata</taxon>
        <taxon>Oligohymenophorea</taxon>
        <taxon>Peniculida</taxon>
        <taxon>Parameciidae</taxon>
        <taxon>Paramecium</taxon>
    </lineage>
</organism>
<dbReference type="GO" id="GO:0017148">
    <property type="term" value="P:negative regulation of translation"/>
    <property type="evidence" value="ECO:0007669"/>
    <property type="project" value="UniProtKB-KW"/>
</dbReference>
<keyword evidence="3" id="KW-0418">Kinase</keyword>
<dbReference type="PROSITE" id="PS50908">
    <property type="entry name" value="RWD"/>
    <property type="match status" value="1"/>
</dbReference>
<dbReference type="Pfam" id="PF00069">
    <property type="entry name" value="Pkinase"/>
    <property type="match status" value="2"/>
</dbReference>
<keyword evidence="11" id="KW-1185">Reference proteome</keyword>
<evidence type="ECO:0000256" key="7">
    <source>
        <dbReference type="PROSITE-ProRule" id="PRU10141"/>
    </source>
</evidence>
<gene>
    <name evidence="10" type="ORF">PPRIM_AZ9-3.1.T1310068</name>
</gene>
<evidence type="ECO:0000259" key="9">
    <source>
        <dbReference type="PROSITE" id="PS50908"/>
    </source>
</evidence>
<comment type="caution">
    <text evidence="10">The sequence shown here is derived from an EMBL/GenBank/DDBJ whole genome shotgun (WGS) entry which is preliminary data.</text>
</comment>
<dbReference type="InterPro" id="IPR006575">
    <property type="entry name" value="RWD_dom"/>
</dbReference>
<dbReference type="InterPro" id="IPR017441">
    <property type="entry name" value="Protein_kinase_ATP_BS"/>
</dbReference>
<dbReference type="PANTHER" id="PTHR11042">
    <property type="entry name" value="EUKARYOTIC TRANSLATION INITIATION FACTOR 2-ALPHA KINASE EIF2-ALPHA KINASE -RELATED"/>
    <property type="match status" value="1"/>
</dbReference>
<dbReference type="PROSITE" id="PS50011">
    <property type="entry name" value="PROTEIN_KINASE_DOM"/>
    <property type="match status" value="1"/>
</dbReference>
<evidence type="ECO:0000256" key="5">
    <source>
        <dbReference type="ARBA" id="ARBA00023193"/>
    </source>
</evidence>
<dbReference type="CDD" id="cd23823">
    <property type="entry name" value="RWD_GCN2"/>
    <property type="match status" value="1"/>
</dbReference>
<evidence type="ECO:0000313" key="11">
    <source>
        <dbReference type="Proteomes" id="UP000688137"/>
    </source>
</evidence>